<evidence type="ECO:0000313" key="2">
    <source>
        <dbReference type="Proteomes" id="UP000425178"/>
    </source>
</evidence>
<name>A0A6B8VJN0_9CORY</name>
<dbReference type="EMBL" id="CP046453">
    <property type="protein sequence ID" value="QGU05572.1"/>
    <property type="molecule type" value="Genomic_DNA"/>
</dbReference>
<dbReference type="RefSeq" id="WP_156228998.1">
    <property type="nucleotide sequence ID" value="NZ_CP046453.1"/>
</dbReference>
<dbReference type="KEGG" id="ccoe:CETAM_11700"/>
<keyword evidence="2" id="KW-1185">Reference proteome</keyword>
<gene>
    <name evidence="1" type="ORF">CETAM_11700</name>
</gene>
<dbReference type="AlphaFoldDB" id="A0A6B8VJN0"/>
<sequence length="60" mass="6664">MDLGTIQELFADFGVFGKNIGIAFQSIPDLVNTVVEFFDISDKLSSNTEDALDEPRRGRN</sequence>
<accession>A0A6B8VJN0</accession>
<evidence type="ECO:0000313" key="1">
    <source>
        <dbReference type="EMBL" id="QGU05572.1"/>
    </source>
</evidence>
<dbReference type="Proteomes" id="UP000425178">
    <property type="component" value="Chromosome"/>
</dbReference>
<proteinExistence type="predicted"/>
<organism evidence="1 2">
    <name type="scientific">Corynebacterium comes</name>
    <dbReference type="NCBI Taxonomy" id="2675218"/>
    <lineage>
        <taxon>Bacteria</taxon>
        <taxon>Bacillati</taxon>
        <taxon>Actinomycetota</taxon>
        <taxon>Actinomycetes</taxon>
        <taxon>Mycobacteriales</taxon>
        <taxon>Corynebacteriaceae</taxon>
        <taxon>Corynebacterium</taxon>
    </lineage>
</organism>
<reference evidence="1 2" key="1">
    <citation type="journal article" date="2021" name="Int. J. Syst. Evol. Microbiol.">
        <title>Classification of three corynebacterial strains isolated from a small paddock in North Rhine-Westphalia: proposal of &lt;i&gt;Corynebacterium kalinowskii&lt;/i&gt; sp. nov., &lt;i&gt;Corynebacterium comes&lt;/i&gt; sp. nov. and &lt;i&gt;Corynebacterium occultum&lt;/i&gt; sp. nov.</title>
        <authorList>
            <person name="Schaffert L."/>
            <person name="Ruwe M."/>
            <person name="Milse J."/>
            <person name="Hanuschka K."/>
            <person name="Ortseifen V."/>
            <person name="Droste J."/>
            <person name="Brandt D."/>
            <person name="Schl L."/>
            <person name="Kutter Y."/>
            <person name="Vinke S."/>
            <person name="Vieh P."/>
            <person name="Jacob L."/>
            <person name="L N.C."/>
            <person name="Schulte-Berndt E."/>
            <person name="Hain C."/>
            <person name="Linder M."/>
            <person name="Schmidt P."/>
            <person name="Wollenschl L."/>
            <person name="Luttermann T."/>
            <person name="Thieme E."/>
            <person name="Hassa J."/>
            <person name="Haak M."/>
            <person name="Wittchen M."/>
            <person name="Mentz A."/>
            <person name="Persicke M."/>
            <person name="Busche T."/>
            <person name="R C."/>
        </authorList>
    </citation>
    <scope>NUCLEOTIDE SEQUENCE [LARGE SCALE GENOMIC DNA]</scope>
    <source>
        <strain evidence="1 2">2019</strain>
    </source>
</reference>
<protein>
    <submittedName>
        <fullName evidence="1">Uncharacterized protein</fullName>
    </submittedName>
</protein>